<dbReference type="EC" id="4.2.1.-" evidence="1"/>
<dbReference type="AlphaFoldDB" id="A0A4Y1Z907"/>
<dbReference type="GO" id="GO:0016829">
    <property type="term" value="F:lyase activity"/>
    <property type="evidence" value="ECO:0007669"/>
    <property type="project" value="UniProtKB-KW"/>
</dbReference>
<evidence type="ECO:0000313" key="1">
    <source>
        <dbReference type="EMBL" id="GAY75480.1"/>
    </source>
</evidence>
<proteinExistence type="predicted"/>
<dbReference type="EMBL" id="BEXB01000006">
    <property type="protein sequence ID" value="GAY75480.1"/>
    <property type="molecule type" value="Genomic_DNA"/>
</dbReference>
<organism evidence="1 2">
    <name type="scientific">Sporolactobacillus inulinus</name>
    <dbReference type="NCBI Taxonomy" id="2078"/>
    <lineage>
        <taxon>Bacteria</taxon>
        <taxon>Bacillati</taxon>
        <taxon>Bacillota</taxon>
        <taxon>Bacilli</taxon>
        <taxon>Bacillales</taxon>
        <taxon>Sporolactobacillaceae</taxon>
        <taxon>Sporolactobacillus</taxon>
    </lineage>
</organism>
<evidence type="ECO:0000313" key="2">
    <source>
        <dbReference type="Proteomes" id="UP000319716"/>
    </source>
</evidence>
<sequence>MILPTLPIEGVKEHYAKYPAAKIAEYSSKEGLMSKTEIKAMLEKDGFIH</sequence>
<name>A0A4Y1Z907_9BACL</name>
<accession>A0A4Y1Z907</accession>
<comment type="caution">
    <text evidence="1">The sequence shown here is derived from an EMBL/GenBank/DDBJ whole genome shotgun (WGS) entry which is preliminary data.</text>
</comment>
<keyword evidence="1" id="KW-0456">Lyase</keyword>
<reference evidence="1 2" key="1">
    <citation type="submission" date="2017-11" db="EMBL/GenBank/DDBJ databases">
        <title>Draft Genome Sequence of Sporolactobacillus inulinus NBRC 111894 Isolated from Koso, a Japanese Sugar-Vegetable Fermented Beverage.</title>
        <authorList>
            <person name="Chiou T.Y."/>
            <person name="Oshima K."/>
            <person name="Suda W."/>
            <person name="Hattori M."/>
            <person name="Takahashi T."/>
        </authorList>
    </citation>
    <scope>NUCLEOTIDE SEQUENCE [LARGE SCALE GENOMIC DNA]</scope>
    <source>
        <strain evidence="1 2">NBRC111894</strain>
    </source>
</reference>
<protein>
    <submittedName>
        <fullName evidence="1">UDP-N-acetylglucosamine 4,6-dehydratase</fullName>
        <ecNumber evidence="1">4.2.1.-</ecNumber>
    </submittedName>
</protein>
<gene>
    <name evidence="1" type="ORF">NBRC111894_1034</name>
</gene>
<dbReference type="Proteomes" id="UP000319716">
    <property type="component" value="Unassembled WGS sequence"/>
</dbReference>